<feature type="compositionally biased region" description="Low complexity" evidence="4">
    <location>
        <begin position="592"/>
        <end position="602"/>
    </location>
</feature>
<feature type="compositionally biased region" description="Basic and acidic residues" evidence="4">
    <location>
        <begin position="567"/>
        <end position="577"/>
    </location>
</feature>
<dbReference type="RefSeq" id="WP_131153135.1">
    <property type="nucleotide sequence ID" value="NZ_CP036402.1"/>
</dbReference>
<dbReference type="InterPro" id="IPR036138">
    <property type="entry name" value="PBP_dimer_sf"/>
</dbReference>
<dbReference type="OrthoDB" id="9789078at2"/>
<dbReference type="KEGG" id="erz:ER308_00150"/>
<feature type="transmembrane region" description="Helical" evidence="5">
    <location>
        <begin position="21"/>
        <end position="40"/>
    </location>
</feature>
<keyword evidence="5" id="KW-0812">Transmembrane</keyword>
<dbReference type="Gene3D" id="1.10.150.770">
    <property type="match status" value="1"/>
</dbReference>
<dbReference type="GO" id="GO:0071555">
    <property type="term" value="P:cell wall organization"/>
    <property type="evidence" value="ECO:0007669"/>
    <property type="project" value="TreeGrafter"/>
</dbReference>
<dbReference type="Gene3D" id="3.30.450.330">
    <property type="match status" value="1"/>
</dbReference>
<evidence type="ECO:0000256" key="1">
    <source>
        <dbReference type="ARBA" id="ARBA00004370"/>
    </source>
</evidence>
<dbReference type="GO" id="GO:0005886">
    <property type="term" value="C:plasma membrane"/>
    <property type="evidence" value="ECO:0007669"/>
    <property type="project" value="TreeGrafter"/>
</dbReference>
<dbReference type="InterPro" id="IPR001460">
    <property type="entry name" value="PCN-bd_Tpept"/>
</dbReference>
<organism evidence="8 9">
    <name type="scientific">Egibacter rhizosphaerae</name>
    <dbReference type="NCBI Taxonomy" id="1670831"/>
    <lineage>
        <taxon>Bacteria</taxon>
        <taxon>Bacillati</taxon>
        <taxon>Actinomycetota</taxon>
        <taxon>Nitriliruptoria</taxon>
        <taxon>Egibacterales</taxon>
        <taxon>Egibacteraceae</taxon>
        <taxon>Egibacter</taxon>
    </lineage>
</organism>
<dbReference type="InterPro" id="IPR050515">
    <property type="entry name" value="Beta-lactam/transpept"/>
</dbReference>
<keyword evidence="5" id="KW-1133">Transmembrane helix</keyword>
<dbReference type="InterPro" id="IPR012338">
    <property type="entry name" value="Beta-lactam/transpept-like"/>
</dbReference>
<keyword evidence="9" id="KW-1185">Reference proteome</keyword>
<comment type="similarity">
    <text evidence="2">Belongs to the transpeptidase family.</text>
</comment>
<accession>A0A411YAD5</accession>
<evidence type="ECO:0000256" key="3">
    <source>
        <dbReference type="ARBA" id="ARBA00023136"/>
    </source>
</evidence>
<evidence type="ECO:0000313" key="9">
    <source>
        <dbReference type="Proteomes" id="UP000291469"/>
    </source>
</evidence>
<dbReference type="Proteomes" id="UP000291469">
    <property type="component" value="Chromosome"/>
</dbReference>
<keyword evidence="3 5" id="KW-0472">Membrane</keyword>
<evidence type="ECO:0000313" key="8">
    <source>
        <dbReference type="EMBL" id="QBI18137.1"/>
    </source>
</evidence>
<evidence type="ECO:0000256" key="4">
    <source>
        <dbReference type="SAM" id="MobiDB-lite"/>
    </source>
</evidence>
<dbReference type="SUPFAM" id="SSF56519">
    <property type="entry name" value="Penicillin binding protein dimerisation domain"/>
    <property type="match status" value="1"/>
</dbReference>
<dbReference type="Pfam" id="PF03717">
    <property type="entry name" value="PBP_dimer"/>
    <property type="match status" value="1"/>
</dbReference>
<dbReference type="PANTHER" id="PTHR30627">
    <property type="entry name" value="PEPTIDOGLYCAN D,D-TRANSPEPTIDASE"/>
    <property type="match status" value="1"/>
</dbReference>
<feature type="compositionally biased region" description="Acidic residues" evidence="4">
    <location>
        <begin position="578"/>
        <end position="591"/>
    </location>
</feature>
<reference evidence="8 9" key="1">
    <citation type="submission" date="2019-01" db="EMBL/GenBank/DDBJ databases">
        <title>Egibacter rhizosphaerae EGI 80759T.</title>
        <authorList>
            <person name="Chen D.-D."/>
            <person name="Tian Y."/>
            <person name="Jiao J.-Y."/>
            <person name="Zhang X.-T."/>
            <person name="Zhang Y.-G."/>
            <person name="Zhang Y."/>
            <person name="Xiao M."/>
            <person name="Shu W.-S."/>
            <person name="Li W.-J."/>
        </authorList>
    </citation>
    <scope>NUCLEOTIDE SEQUENCE [LARGE SCALE GENOMIC DNA]</scope>
    <source>
        <strain evidence="8 9">EGI 80759</strain>
    </source>
</reference>
<dbReference type="PANTHER" id="PTHR30627:SF1">
    <property type="entry name" value="PEPTIDOGLYCAN D,D-TRANSPEPTIDASE FTSI"/>
    <property type="match status" value="1"/>
</dbReference>
<dbReference type="Gene3D" id="3.90.1310.10">
    <property type="entry name" value="Penicillin-binding protein 2a (Domain 2)"/>
    <property type="match status" value="1"/>
</dbReference>
<feature type="domain" description="Penicillin-binding protein transpeptidase" evidence="6">
    <location>
        <begin position="257"/>
        <end position="560"/>
    </location>
</feature>
<evidence type="ECO:0000256" key="5">
    <source>
        <dbReference type="SAM" id="Phobius"/>
    </source>
</evidence>
<gene>
    <name evidence="8" type="ORF">ER308_00150</name>
</gene>
<dbReference type="Pfam" id="PF00905">
    <property type="entry name" value="Transpeptidase"/>
    <property type="match status" value="1"/>
</dbReference>
<dbReference type="GO" id="GO:0008658">
    <property type="term" value="F:penicillin binding"/>
    <property type="evidence" value="ECO:0007669"/>
    <property type="project" value="InterPro"/>
</dbReference>
<name>A0A411YAD5_9ACTN</name>
<dbReference type="InterPro" id="IPR005311">
    <property type="entry name" value="PBP_dimer"/>
</dbReference>
<evidence type="ECO:0000259" key="7">
    <source>
        <dbReference type="Pfam" id="PF03717"/>
    </source>
</evidence>
<dbReference type="EMBL" id="CP036402">
    <property type="protein sequence ID" value="QBI18137.1"/>
    <property type="molecule type" value="Genomic_DNA"/>
</dbReference>
<evidence type="ECO:0000259" key="6">
    <source>
        <dbReference type="Pfam" id="PF00905"/>
    </source>
</evidence>
<dbReference type="Gene3D" id="3.40.710.10">
    <property type="entry name" value="DD-peptidase/beta-lactamase superfamily"/>
    <property type="match status" value="1"/>
</dbReference>
<protein>
    <submittedName>
        <fullName evidence="8">Penicillin-binding protein 2</fullName>
    </submittedName>
</protein>
<feature type="domain" description="Penicillin-binding protein dimerisation" evidence="7">
    <location>
        <begin position="65"/>
        <end position="209"/>
    </location>
</feature>
<evidence type="ECO:0000256" key="2">
    <source>
        <dbReference type="ARBA" id="ARBA00007171"/>
    </source>
</evidence>
<dbReference type="SUPFAM" id="SSF56601">
    <property type="entry name" value="beta-lactamase/transpeptidase-like"/>
    <property type="match status" value="1"/>
</dbReference>
<feature type="region of interest" description="Disordered" evidence="4">
    <location>
        <begin position="567"/>
        <end position="620"/>
    </location>
</feature>
<sequence>MAPAERGLRRALQRARPGRRLTLVLAVYLLLAGAITIRLVSVQLVDTEGYAEDAAAQTQQEIELSSRRGAILDREGQPLAISVPAAAVYGDPAAIEGAGIDPTWIAAELAPLLERPTGELVDELSTDRRFVYLGRQLPREVGEEVADLELPGVGVLEEHDREYPAGSLAAQALGHAGIDGDGLAGLEAAHEGVLQGTPGRLARERGRSGASITAANMEREAAEPGEDLTTTIDRGLQADTERILAETIDEYGAQGASAVVLAPGSGEVLAMASTPGYEPEAIEDAPEYARRNRPLTDAYEPGSVLKALTVATALEEGVVTADETLSVPAAVEVAGQRFTDVQTREDREADLGEIVAESSNVGVIELAQQLGPERLAAGLQRFGLGQPTEIGFPGESAGSLPAPDDWSATSLPTIAMGQGVSVSLTQTAAAFAVLANDGERMAPRLLRDEPAAPGDASRVDGQRVISPDTAAQVTGLLEGVVEEGTGTAAGVPGYAVAGKTGTAQKPSTTERGYEEGAYLATFAGYAPAEDPAVVVAIMVDEPQDEYFGGVVAAPAFAEITATALERLRIPPDDPRAAEEEEPADPDPEDAADGPPGISGPSDNESDDGDDPSNPSGGDEG</sequence>
<dbReference type="AlphaFoldDB" id="A0A411YAD5"/>
<comment type="subcellular location">
    <subcellularLocation>
        <location evidence="1">Membrane</location>
    </subcellularLocation>
</comment>
<feature type="compositionally biased region" description="Low complexity" evidence="4">
    <location>
        <begin position="611"/>
        <end position="620"/>
    </location>
</feature>
<proteinExistence type="inferred from homology"/>